<gene>
    <name evidence="3" type="ORF">O3G_MSEX015024</name>
</gene>
<name>A0A921ZX09_MANSE</name>
<keyword evidence="4" id="KW-1185">Reference proteome</keyword>
<dbReference type="SMART" id="SM00595">
    <property type="entry name" value="MADF"/>
    <property type="match status" value="1"/>
</dbReference>
<reference evidence="3" key="2">
    <citation type="submission" date="2020-12" db="EMBL/GenBank/DDBJ databases">
        <authorList>
            <person name="Kanost M."/>
        </authorList>
    </citation>
    <scope>NUCLEOTIDE SEQUENCE</scope>
</reference>
<evidence type="ECO:0000313" key="4">
    <source>
        <dbReference type="Proteomes" id="UP000791440"/>
    </source>
</evidence>
<dbReference type="GO" id="GO:0006357">
    <property type="term" value="P:regulation of transcription by RNA polymerase II"/>
    <property type="evidence" value="ECO:0007669"/>
    <property type="project" value="TreeGrafter"/>
</dbReference>
<proteinExistence type="predicted"/>
<feature type="compositionally biased region" description="Polar residues" evidence="1">
    <location>
        <begin position="158"/>
        <end position="168"/>
    </location>
</feature>
<feature type="compositionally biased region" description="Polar residues" evidence="1">
    <location>
        <begin position="290"/>
        <end position="302"/>
    </location>
</feature>
<feature type="region of interest" description="Disordered" evidence="1">
    <location>
        <begin position="185"/>
        <end position="211"/>
    </location>
</feature>
<dbReference type="InterPro" id="IPR039353">
    <property type="entry name" value="TF_Adf1"/>
</dbReference>
<feature type="region of interest" description="Disordered" evidence="1">
    <location>
        <begin position="130"/>
        <end position="168"/>
    </location>
</feature>
<feature type="domain" description="MADF" evidence="2">
    <location>
        <begin position="38"/>
        <end position="128"/>
    </location>
</feature>
<evidence type="ECO:0000256" key="1">
    <source>
        <dbReference type="SAM" id="MobiDB-lite"/>
    </source>
</evidence>
<dbReference type="PANTHER" id="PTHR12243">
    <property type="entry name" value="MADF DOMAIN TRANSCRIPTION FACTOR"/>
    <property type="match status" value="1"/>
</dbReference>
<organism evidence="3 4">
    <name type="scientific">Manduca sexta</name>
    <name type="common">Tobacco hawkmoth</name>
    <name type="synonym">Tobacco hornworm</name>
    <dbReference type="NCBI Taxonomy" id="7130"/>
    <lineage>
        <taxon>Eukaryota</taxon>
        <taxon>Metazoa</taxon>
        <taxon>Ecdysozoa</taxon>
        <taxon>Arthropoda</taxon>
        <taxon>Hexapoda</taxon>
        <taxon>Insecta</taxon>
        <taxon>Pterygota</taxon>
        <taxon>Neoptera</taxon>
        <taxon>Endopterygota</taxon>
        <taxon>Lepidoptera</taxon>
        <taxon>Glossata</taxon>
        <taxon>Ditrysia</taxon>
        <taxon>Bombycoidea</taxon>
        <taxon>Sphingidae</taxon>
        <taxon>Sphinginae</taxon>
        <taxon>Sphingini</taxon>
        <taxon>Manduca</taxon>
    </lineage>
</organism>
<dbReference type="PROSITE" id="PS51029">
    <property type="entry name" value="MADF"/>
    <property type="match status" value="1"/>
</dbReference>
<feature type="region of interest" description="Disordered" evidence="1">
    <location>
        <begin position="290"/>
        <end position="314"/>
    </location>
</feature>
<evidence type="ECO:0000259" key="2">
    <source>
        <dbReference type="PROSITE" id="PS51029"/>
    </source>
</evidence>
<comment type="caution">
    <text evidence="3">The sequence shown here is derived from an EMBL/GenBank/DDBJ whole genome shotgun (WGS) entry which is preliminary data.</text>
</comment>
<evidence type="ECO:0000313" key="3">
    <source>
        <dbReference type="EMBL" id="KAG6465249.1"/>
    </source>
</evidence>
<dbReference type="Proteomes" id="UP000791440">
    <property type="component" value="Unassembled WGS sequence"/>
</dbReference>
<accession>A0A921ZX09</accession>
<dbReference type="AlphaFoldDB" id="A0A921ZX09"/>
<dbReference type="EMBL" id="JH669428">
    <property type="protein sequence ID" value="KAG6465249.1"/>
    <property type="molecule type" value="Genomic_DNA"/>
</dbReference>
<dbReference type="InterPro" id="IPR006578">
    <property type="entry name" value="MADF-dom"/>
</dbReference>
<dbReference type="PANTHER" id="PTHR12243:SF64">
    <property type="entry name" value="DORSAL INTERACTING PROTEIN 3-RELATED"/>
    <property type="match status" value="1"/>
</dbReference>
<sequence>MSVSGPPRPVRTSSVAGPTPNNRDVYVLLIIVEMHDVLLIQFVRSHRALYDFSHPKYWDSEYKNKLWDQIGKKLNSVGTTCRSRWHNIRDQYRKTLKKTKAKKGQNAKKKIRYYKYHKQMSFMNSFFHEREKKETPPADDDDDYSNMHLKTDNEDASSDSSRPESNMETFPPAVVCLEPSINATTPLSGTRHPLSSDRPGSPKASASSLQEKKEINQVTNTAAYLMEYILKQREKKFEHPVDKFLDGIAPTLKSFRPYCQNLVKSEIFATVQRYEMMMLKELQDLYSQRPNVSDTQKSSASADNKDIVEKIKEN</sequence>
<dbReference type="Pfam" id="PF10545">
    <property type="entry name" value="MADF_DNA_bdg"/>
    <property type="match status" value="1"/>
</dbReference>
<reference evidence="3" key="1">
    <citation type="journal article" date="2016" name="Insect Biochem. Mol. Biol.">
        <title>Multifaceted biological insights from a draft genome sequence of the tobacco hornworm moth, Manduca sexta.</title>
        <authorList>
            <person name="Kanost M.R."/>
            <person name="Arrese E.L."/>
            <person name="Cao X."/>
            <person name="Chen Y.R."/>
            <person name="Chellapilla S."/>
            <person name="Goldsmith M.R."/>
            <person name="Grosse-Wilde E."/>
            <person name="Heckel D.G."/>
            <person name="Herndon N."/>
            <person name="Jiang H."/>
            <person name="Papanicolaou A."/>
            <person name="Qu J."/>
            <person name="Soulages J.L."/>
            <person name="Vogel H."/>
            <person name="Walters J."/>
            <person name="Waterhouse R.M."/>
            <person name="Ahn S.J."/>
            <person name="Almeida F.C."/>
            <person name="An C."/>
            <person name="Aqrawi P."/>
            <person name="Bretschneider A."/>
            <person name="Bryant W.B."/>
            <person name="Bucks S."/>
            <person name="Chao H."/>
            <person name="Chevignon G."/>
            <person name="Christen J.M."/>
            <person name="Clarke D.F."/>
            <person name="Dittmer N.T."/>
            <person name="Ferguson L.C.F."/>
            <person name="Garavelou S."/>
            <person name="Gordon K.H.J."/>
            <person name="Gunaratna R.T."/>
            <person name="Han Y."/>
            <person name="Hauser F."/>
            <person name="He Y."/>
            <person name="Heidel-Fischer H."/>
            <person name="Hirsh A."/>
            <person name="Hu Y."/>
            <person name="Jiang H."/>
            <person name="Kalra D."/>
            <person name="Klinner C."/>
            <person name="Konig C."/>
            <person name="Kovar C."/>
            <person name="Kroll A.R."/>
            <person name="Kuwar S.S."/>
            <person name="Lee S.L."/>
            <person name="Lehman R."/>
            <person name="Li K."/>
            <person name="Li Z."/>
            <person name="Liang H."/>
            <person name="Lovelace S."/>
            <person name="Lu Z."/>
            <person name="Mansfield J.H."/>
            <person name="McCulloch K.J."/>
            <person name="Mathew T."/>
            <person name="Morton B."/>
            <person name="Muzny D.M."/>
            <person name="Neunemann D."/>
            <person name="Ongeri F."/>
            <person name="Pauchet Y."/>
            <person name="Pu L.L."/>
            <person name="Pyrousis I."/>
            <person name="Rao X.J."/>
            <person name="Redding A."/>
            <person name="Roesel C."/>
            <person name="Sanchez-Gracia A."/>
            <person name="Schaack S."/>
            <person name="Shukla A."/>
            <person name="Tetreau G."/>
            <person name="Wang Y."/>
            <person name="Xiong G.H."/>
            <person name="Traut W."/>
            <person name="Walsh T.K."/>
            <person name="Worley K.C."/>
            <person name="Wu D."/>
            <person name="Wu W."/>
            <person name="Wu Y.Q."/>
            <person name="Zhang X."/>
            <person name="Zou Z."/>
            <person name="Zucker H."/>
            <person name="Briscoe A.D."/>
            <person name="Burmester T."/>
            <person name="Clem R.J."/>
            <person name="Feyereisen R."/>
            <person name="Grimmelikhuijzen C.J.P."/>
            <person name="Hamodrakas S.J."/>
            <person name="Hansson B.S."/>
            <person name="Huguet E."/>
            <person name="Jermiin L.S."/>
            <person name="Lan Q."/>
            <person name="Lehman H.K."/>
            <person name="Lorenzen M."/>
            <person name="Merzendorfer H."/>
            <person name="Michalopoulos I."/>
            <person name="Morton D.B."/>
            <person name="Muthukrishnan S."/>
            <person name="Oakeshott J.G."/>
            <person name="Palmer W."/>
            <person name="Park Y."/>
            <person name="Passarelli A.L."/>
            <person name="Rozas J."/>
            <person name="Schwartz L.M."/>
            <person name="Smith W."/>
            <person name="Southgate A."/>
            <person name="Vilcinskas A."/>
            <person name="Vogt R."/>
            <person name="Wang P."/>
            <person name="Werren J."/>
            <person name="Yu X.Q."/>
            <person name="Zhou J.J."/>
            <person name="Brown S.J."/>
            <person name="Scherer S.E."/>
            <person name="Richards S."/>
            <person name="Blissard G.W."/>
        </authorList>
    </citation>
    <scope>NUCLEOTIDE SEQUENCE</scope>
</reference>
<feature type="compositionally biased region" description="Basic and acidic residues" evidence="1">
    <location>
        <begin position="303"/>
        <end position="314"/>
    </location>
</feature>
<dbReference type="GO" id="GO:0005634">
    <property type="term" value="C:nucleus"/>
    <property type="evidence" value="ECO:0007669"/>
    <property type="project" value="TreeGrafter"/>
</dbReference>
<dbReference type="GO" id="GO:0005667">
    <property type="term" value="C:transcription regulator complex"/>
    <property type="evidence" value="ECO:0007669"/>
    <property type="project" value="TreeGrafter"/>
</dbReference>
<protein>
    <recommendedName>
        <fullName evidence="2">MADF domain-containing protein</fullName>
    </recommendedName>
</protein>